<evidence type="ECO:0000313" key="3">
    <source>
        <dbReference type="Proteomes" id="UP000503640"/>
    </source>
</evidence>
<dbReference type="InterPro" id="IPR029064">
    <property type="entry name" value="Ribosomal_eL30-like_sf"/>
</dbReference>
<accession>A0A7I9VMK2</accession>
<evidence type="ECO:0000256" key="1">
    <source>
        <dbReference type="SAM" id="MobiDB-lite"/>
    </source>
</evidence>
<sequence>MADHHVQQALAELCELRSDGEPIVSLYLDTRWPDEKQRERSRVFLQESLRRTVDRHAAHPQLEALRRTLGRVAAAAGERVGQPGGADRGLAIFACEALGLWSVHAVPRPFVDELCTDARPHLLQLARLADDVEPGILVFVHDRGARLYEVALGAIVNEATVERPVPGRHGQGGRIRGGASPSPRGASGGAFYERERKNQRHVEELADRARREAVELLRQLWERDPRANLVLVGTSEKVAAFERALPARMQEKVLARLPRPPGKESWRGDGKAALLGQVVEKIVGHERGQEAAQVEHAIGEALRGGLAVLGPEDVVAAVNQRRVHRLIVEEDFERSGWRCRNCEALGTTHDEVCSFCQGPLALVEALSEELVGRVLAEDGEVEVVAHTNRLHAYHGVAALLRQGRANGLSGREPPAPPGGPP</sequence>
<dbReference type="EMBL" id="BJTG01000005">
    <property type="protein sequence ID" value="GEJ57633.1"/>
    <property type="molecule type" value="Genomic_DNA"/>
</dbReference>
<reference evidence="3" key="1">
    <citation type="journal article" date="2020" name="Appl. Environ. Microbiol.">
        <title>Diazotrophic Anaeromyxobacter Isolates from Soils.</title>
        <authorList>
            <person name="Masuda Y."/>
            <person name="Yamanaka H."/>
            <person name="Xu Z.X."/>
            <person name="Shiratori Y."/>
            <person name="Aono T."/>
            <person name="Amachi S."/>
            <person name="Senoo K."/>
            <person name="Itoh H."/>
        </authorList>
    </citation>
    <scope>NUCLEOTIDE SEQUENCE [LARGE SCALE GENOMIC DNA]</scope>
    <source>
        <strain evidence="3">R267</strain>
    </source>
</reference>
<evidence type="ECO:0000313" key="2">
    <source>
        <dbReference type="EMBL" id="GEJ57633.1"/>
    </source>
</evidence>
<proteinExistence type="predicted"/>
<feature type="region of interest" description="Disordered" evidence="1">
    <location>
        <begin position="163"/>
        <end position="193"/>
    </location>
</feature>
<comment type="caution">
    <text evidence="2">The sequence shown here is derived from an EMBL/GenBank/DDBJ whole genome shotgun (WGS) entry which is preliminary data.</text>
</comment>
<dbReference type="SUPFAM" id="SSF55315">
    <property type="entry name" value="L30e-like"/>
    <property type="match status" value="1"/>
</dbReference>
<dbReference type="Proteomes" id="UP000503640">
    <property type="component" value="Unassembled WGS sequence"/>
</dbReference>
<keyword evidence="3" id="KW-1185">Reference proteome</keyword>
<organism evidence="2 3">
    <name type="scientific">Anaeromyxobacter diazotrophicus</name>
    <dbReference type="NCBI Taxonomy" id="2590199"/>
    <lineage>
        <taxon>Bacteria</taxon>
        <taxon>Pseudomonadati</taxon>
        <taxon>Myxococcota</taxon>
        <taxon>Myxococcia</taxon>
        <taxon>Myxococcales</taxon>
        <taxon>Cystobacterineae</taxon>
        <taxon>Anaeromyxobacteraceae</taxon>
        <taxon>Anaeromyxobacter</taxon>
    </lineage>
</organism>
<name>A0A7I9VMK2_9BACT</name>
<dbReference type="Gene3D" id="3.30.1330.30">
    <property type="match status" value="1"/>
</dbReference>
<evidence type="ECO:0008006" key="4">
    <source>
        <dbReference type="Google" id="ProtNLM"/>
    </source>
</evidence>
<dbReference type="Gene3D" id="3.30.420.60">
    <property type="entry name" value="eRF1 domain 2"/>
    <property type="match status" value="1"/>
</dbReference>
<dbReference type="Pfam" id="PF18854">
    <property type="entry name" value="baeRF_family10"/>
    <property type="match status" value="1"/>
</dbReference>
<protein>
    <recommendedName>
        <fullName evidence="4">eRF1 domain-containing protein</fullName>
    </recommendedName>
</protein>
<dbReference type="InterPro" id="IPR042226">
    <property type="entry name" value="eFR1_2_sf"/>
</dbReference>
<dbReference type="AlphaFoldDB" id="A0A7I9VMK2"/>
<gene>
    <name evidence="2" type="ORF">AMYX_23740</name>
</gene>
<dbReference type="InterPro" id="IPR041202">
    <property type="entry name" value="BaeRF_family10"/>
</dbReference>
<dbReference type="RefSeq" id="WP_176065392.1">
    <property type="nucleotide sequence ID" value="NZ_BJTG01000005.1"/>
</dbReference>